<name>A0AAD9ZGV4_9LECA</name>
<evidence type="ECO:0000259" key="4">
    <source>
        <dbReference type="PROSITE" id="PS50222"/>
    </source>
</evidence>
<feature type="region of interest" description="Disordered" evidence="3">
    <location>
        <begin position="1"/>
        <end position="118"/>
    </location>
</feature>
<feature type="domain" description="EF-hand" evidence="4">
    <location>
        <begin position="124"/>
        <end position="159"/>
    </location>
</feature>
<feature type="compositionally biased region" description="Low complexity" evidence="3">
    <location>
        <begin position="27"/>
        <end position="41"/>
    </location>
</feature>
<feature type="domain" description="EF-hand" evidence="4">
    <location>
        <begin position="187"/>
        <end position="222"/>
    </location>
</feature>
<feature type="compositionally biased region" description="Polar residues" evidence="3">
    <location>
        <begin position="88"/>
        <end position="109"/>
    </location>
</feature>
<dbReference type="InterPro" id="IPR002048">
    <property type="entry name" value="EF_hand_dom"/>
</dbReference>
<dbReference type="SMART" id="SM00054">
    <property type="entry name" value="EFh"/>
    <property type="match status" value="2"/>
</dbReference>
<dbReference type="PANTHER" id="PTHR23049">
    <property type="entry name" value="MYOSIN REGULATORY LIGHT CHAIN 2"/>
    <property type="match status" value="1"/>
</dbReference>
<dbReference type="PROSITE" id="PS50222">
    <property type="entry name" value="EF_HAND_2"/>
    <property type="match status" value="2"/>
</dbReference>
<dbReference type="InterPro" id="IPR050403">
    <property type="entry name" value="Myosin_RLC"/>
</dbReference>
<dbReference type="GO" id="GO:0005509">
    <property type="term" value="F:calcium ion binding"/>
    <property type="evidence" value="ECO:0007669"/>
    <property type="project" value="InterPro"/>
</dbReference>
<dbReference type="Pfam" id="PF13405">
    <property type="entry name" value="EF-hand_6"/>
    <property type="match status" value="1"/>
</dbReference>
<dbReference type="AlphaFoldDB" id="A0AAD9ZGV4"/>
<proteinExistence type="predicted"/>
<evidence type="ECO:0000313" key="5">
    <source>
        <dbReference type="EMBL" id="KAK3178639.1"/>
    </source>
</evidence>
<accession>A0AAD9ZGV4</accession>
<reference evidence="5" key="1">
    <citation type="submission" date="2022-11" db="EMBL/GenBank/DDBJ databases">
        <title>Chromosomal genome sequence assembly and mating type (MAT) locus characterization of the leprose asexual lichenized fungus Lepraria neglecta (Nyl.) Erichsen.</title>
        <authorList>
            <person name="Allen J.L."/>
            <person name="Pfeffer B."/>
        </authorList>
    </citation>
    <scope>NUCLEOTIDE SEQUENCE</scope>
    <source>
        <strain evidence="5">Allen 5258</strain>
    </source>
</reference>
<keyword evidence="6" id="KW-1185">Reference proteome</keyword>
<protein>
    <recommendedName>
        <fullName evidence="4">EF-hand domain-containing protein</fullName>
    </recommendedName>
</protein>
<evidence type="ECO:0000313" key="6">
    <source>
        <dbReference type="Proteomes" id="UP001276659"/>
    </source>
</evidence>
<gene>
    <name evidence="5" type="ORF">OEA41_000776</name>
</gene>
<sequence>MSMPPTYKPSPLSFGSPRTSPFRRPESPASPSTTIRPTTPTKANSTPNVPQTSPSKLQNPSTPTSNEGFWTPRGLTPSLAPREREQPVSPTRNSSAVTTMAANQSSTMGRPQMNGDALSKLPTSQVREMREGFQILDRDNDGLVNRDDVVDMLTNLGQPSSASDVTPQTLPLPTFLSTLSSLLAPLSGQTELLNAFAAFDDHDSGEIDISELKDALMHTAPDAGERNVSARELDDVLGGFTGRRAFGKGNPTGRGEVFRYREWVGGVMGAGEGEGKKEGGDVEGC</sequence>
<keyword evidence="1" id="KW-0677">Repeat</keyword>
<dbReference type="InterPro" id="IPR011992">
    <property type="entry name" value="EF-hand-dom_pair"/>
</dbReference>
<keyword evidence="2" id="KW-0106">Calcium</keyword>
<dbReference type="Gene3D" id="1.10.238.10">
    <property type="entry name" value="EF-hand"/>
    <property type="match status" value="2"/>
</dbReference>
<evidence type="ECO:0000256" key="2">
    <source>
        <dbReference type="ARBA" id="ARBA00022837"/>
    </source>
</evidence>
<comment type="caution">
    <text evidence="5">The sequence shown here is derived from an EMBL/GenBank/DDBJ whole genome shotgun (WGS) entry which is preliminary data.</text>
</comment>
<evidence type="ECO:0000256" key="3">
    <source>
        <dbReference type="SAM" id="MobiDB-lite"/>
    </source>
</evidence>
<evidence type="ECO:0000256" key="1">
    <source>
        <dbReference type="ARBA" id="ARBA00022737"/>
    </source>
</evidence>
<dbReference type="SUPFAM" id="SSF47473">
    <property type="entry name" value="EF-hand"/>
    <property type="match status" value="1"/>
</dbReference>
<dbReference type="Proteomes" id="UP001276659">
    <property type="component" value="Unassembled WGS sequence"/>
</dbReference>
<dbReference type="EMBL" id="JASNWA010000003">
    <property type="protein sequence ID" value="KAK3178639.1"/>
    <property type="molecule type" value="Genomic_DNA"/>
</dbReference>
<dbReference type="PROSITE" id="PS00018">
    <property type="entry name" value="EF_HAND_1"/>
    <property type="match status" value="1"/>
</dbReference>
<dbReference type="InterPro" id="IPR018247">
    <property type="entry name" value="EF_Hand_1_Ca_BS"/>
</dbReference>
<organism evidence="5 6">
    <name type="scientific">Lepraria neglecta</name>
    <dbReference type="NCBI Taxonomy" id="209136"/>
    <lineage>
        <taxon>Eukaryota</taxon>
        <taxon>Fungi</taxon>
        <taxon>Dikarya</taxon>
        <taxon>Ascomycota</taxon>
        <taxon>Pezizomycotina</taxon>
        <taxon>Lecanoromycetes</taxon>
        <taxon>OSLEUM clade</taxon>
        <taxon>Lecanoromycetidae</taxon>
        <taxon>Lecanorales</taxon>
        <taxon>Lecanorineae</taxon>
        <taxon>Stereocaulaceae</taxon>
        <taxon>Lepraria</taxon>
    </lineage>
</organism>
<feature type="compositionally biased region" description="Polar residues" evidence="3">
    <location>
        <begin position="42"/>
        <end position="68"/>
    </location>
</feature>